<dbReference type="SMART" id="SM00150">
    <property type="entry name" value="SPEC"/>
    <property type="match status" value="1"/>
</dbReference>
<reference evidence="2" key="1">
    <citation type="submission" date="2021-09" db="EMBL/GenBank/DDBJ databases">
        <authorList>
            <person name="Martin H S."/>
        </authorList>
    </citation>
    <scope>NUCLEOTIDE SEQUENCE</scope>
</reference>
<dbReference type="PANTHER" id="PTHR11915">
    <property type="entry name" value="SPECTRIN/FILAMIN RELATED CYTOSKELETAL PROTEIN"/>
    <property type="match status" value="1"/>
</dbReference>
<gene>
    <name evidence="2" type="ORF">DCHRY22_LOCUS9855</name>
</gene>
<name>A0A8J2QXS0_9NEOP</name>
<dbReference type="Gene3D" id="1.20.58.60">
    <property type="match status" value="1"/>
</dbReference>
<dbReference type="InterPro" id="IPR002017">
    <property type="entry name" value="Spectrin_repeat"/>
</dbReference>
<dbReference type="InterPro" id="IPR018159">
    <property type="entry name" value="Spectrin/alpha-actinin"/>
</dbReference>
<keyword evidence="3" id="KW-1185">Reference proteome</keyword>
<dbReference type="OrthoDB" id="7416031at2759"/>
<dbReference type="Proteomes" id="UP000789524">
    <property type="component" value="Unassembled WGS sequence"/>
</dbReference>
<proteinExistence type="predicted"/>
<evidence type="ECO:0000313" key="3">
    <source>
        <dbReference type="Proteomes" id="UP000789524"/>
    </source>
</evidence>
<evidence type="ECO:0000313" key="2">
    <source>
        <dbReference type="EMBL" id="CAG9571760.1"/>
    </source>
</evidence>
<organism evidence="2 3">
    <name type="scientific">Danaus chrysippus</name>
    <name type="common">African queen</name>
    <dbReference type="NCBI Taxonomy" id="151541"/>
    <lineage>
        <taxon>Eukaryota</taxon>
        <taxon>Metazoa</taxon>
        <taxon>Ecdysozoa</taxon>
        <taxon>Arthropoda</taxon>
        <taxon>Hexapoda</taxon>
        <taxon>Insecta</taxon>
        <taxon>Pterygota</taxon>
        <taxon>Neoptera</taxon>
        <taxon>Endopterygota</taxon>
        <taxon>Lepidoptera</taxon>
        <taxon>Glossata</taxon>
        <taxon>Ditrysia</taxon>
        <taxon>Papilionoidea</taxon>
        <taxon>Nymphalidae</taxon>
        <taxon>Danainae</taxon>
        <taxon>Danaini</taxon>
        <taxon>Danaina</taxon>
        <taxon>Danaus</taxon>
        <taxon>Anosia</taxon>
    </lineage>
</organism>
<dbReference type="SUPFAM" id="SSF46966">
    <property type="entry name" value="Spectrin repeat"/>
    <property type="match status" value="2"/>
</dbReference>
<comment type="caution">
    <text evidence="2">The sequence shown here is derived from an EMBL/GenBank/DDBJ whole genome shotgun (WGS) entry which is preliminary data.</text>
</comment>
<sequence length="210" mass="23380">MGHVAQSMASGGHPEGAALVTRHDQLAGSLARLQRLAASRQAALMESVCRLEYLAESAELEEWVAEQQAAASSEDYGQDYEHLLILRYKFEELRHRVESGAERFNQCEELAKKLVASDSPYIADIEKRQEGLGESWERMVEQIQSRSQRLAAAGEIHRFHRDAGDLLARAGERRAHLAPPPTPRDLRAATALLRDHDAAENDMVSIDAQT</sequence>
<protein>
    <submittedName>
        <fullName evidence="2">(African queen) hypothetical protein</fullName>
    </submittedName>
</protein>
<dbReference type="CDD" id="cd00176">
    <property type="entry name" value="SPEC"/>
    <property type="match status" value="1"/>
</dbReference>
<evidence type="ECO:0000256" key="1">
    <source>
        <dbReference type="ARBA" id="ARBA00022737"/>
    </source>
</evidence>
<dbReference type="Pfam" id="PF00435">
    <property type="entry name" value="Spectrin"/>
    <property type="match status" value="1"/>
</dbReference>
<dbReference type="AlphaFoldDB" id="A0A8J2QXS0"/>
<dbReference type="EMBL" id="CAKASE010000067">
    <property type="protein sequence ID" value="CAG9571760.1"/>
    <property type="molecule type" value="Genomic_DNA"/>
</dbReference>
<dbReference type="GO" id="GO:0005737">
    <property type="term" value="C:cytoplasm"/>
    <property type="evidence" value="ECO:0007669"/>
    <property type="project" value="UniProtKB-ARBA"/>
</dbReference>
<keyword evidence="1" id="KW-0677">Repeat</keyword>
<accession>A0A8J2QXS0</accession>